<dbReference type="SUPFAM" id="SSF55909">
    <property type="entry name" value="Pentein"/>
    <property type="match status" value="1"/>
</dbReference>
<dbReference type="Pfam" id="PF19420">
    <property type="entry name" value="DDAH_eukar"/>
    <property type="match status" value="1"/>
</dbReference>
<feature type="active site" description="Proton donor" evidence="3">
    <location>
        <position position="178"/>
    </location>
</feature>
<dbReference type="InterPro" id="IPR033199">
    <property type="entry name" value="DDAH-like"/>
</dbReference>
<dbReference type="Proteomes" id="UP000008221">
    <property type="component" value="Chromosome"/>
</dbReference>
<dbReference type="PANTHER" id="PTHR12737:SF9">
    <property type="entry name" value="DIMETHYLARGININASE"/>
    <property type="match status" value="1"/>
</dbReference>
<dbReference type="RefSeq" id="WP_011719290.1">
    <property type="nucleotide sequence ID" value="NC_008578.1"/>
</dbReference>
<dbReference type="GO" id="GO:0016740">
    <property type="term" value="F:transferase activity"/>
    <property type="evidence" value="ECO:0007669"/>
    <property type="project" value="UniProtKB-KW"/>
</dbReference>
<protein>
    <submittedName>
        <fullName evidence="4">Amidinotransferase</fullName>
    </submittedName>
</protein>
<dbReference type="Gene3D" id="3.75.10.10">
    <property type="entry name" value="L-arginine/glycine Amidinotransferase, Chain A"/>
    <property type="match status" value="1"/>
</dbReference>
<dbReference type="STRING" id="351607.Acel_0453"/>
<evidence type="ECO:0000256" key="2">
    <source>
        <dbReference type="ARBA" id="ARBA00022801"/>
    </source>
</evidence>
<reference evidence="4 5" key="1">
    <citation type="journal article" date="2009" name="Genome Res.">
        <title>Complete genome of the cellulolytic thermophile Acidothermus cellulolyticus 11B provides insights into its ecophysiological and evolutionary adaptations.</title>
        <authorList>
            <person name="Barabote R.D."/>
            <person name="Xie G."/>
            <person name="Leu D.H."/>
            <person name="Normand P."/>
            <person name="Necsulea A."/>
            <person name="Daubin V."/>
            <person name="Medigue C."/>
            <person name="Adney W.S."/>
            <person name="Xu X.C."/>
            <person name="Lapidus A."/>
            <person name="Parales R.E."/>
            <person name="Detter C."/>
            <person name="Pujic P."/>
            <person name="Bruce D."/>
            <person name="Lavire C."/>
            <person name="Challacombe J.F."/>
            <person name="Brettin T.S."/>
            <person name="Berry A.M."/>
        </authorList>
    </citation>
    <scope>NUCLEOTIDE SEQUENCE [LARGE SCALE GENOMIC DNA]</scope>
    <source>
        <strain evidence="5">ATCC 43068 / DSM 8971 / 11B</strain>
    </source>
</reference>
<dbReference type="GO" id="GO:0045429">
    <property type="term" value="P:positive regulation of nitric oxide biosynthetic process"/>
    <property type="evidence" value="ECO:0007669"/>
    <property type="project" value="TreeGrafter"/>
</dbReference>
<keyword evidence="2" id="KW-0378">Hydrolase</keyword>
<dbReference type="PANTHER" id="PTHR12737">
    <property type="entry name" value="DIMETHYLARGININE DIMETHYLAMINOHYDROLASE"/>
    <property type="match status" value="1"/>
</dbReference>
<dbReference type="NCBIfam" id="NF045659">
    <property type="entry name" value="DiMArgaseDdahMtb"/>
    <property type="match status" value="1"/>
</dbReference>
<feature type="active site" description="Nucleophile" evidence="3">
    <location>
        <position position="272"/>
    </location>
</feature>
<dbReference type="GO" id="GO:0016403">
    <property type="term" value="F:dimethylargininase activity"/>
    <property type="evidence" value="ECO:0007669"/>
    <property type="project" value="TreeGrafter"/>
</dbReference>
<gene>
    <name evidence="4" type="ordered locus">Acel_0453</name>
</gene>
<dbReference type="EMBL" id="CP000481">
    <property type="protein sequence ID" value="ABK52227.1"/>
    <property type="molecule type" value="Genomic_DNA"/>
</dbReference>
<accession>A0LS17</accession>
<organism evidence="4 5">
    <name type="scientific">Acidothermus cellulolyticus (strain ATCC 43068 / DSM 8971 / 11B)</name>
    <dbReference type="NCBI Taxonomy" id="351607"/>
    <lineage>
        <taxon>Bacteria</taxon>
        <taxon>Bacillati</taxon>
        <taxon>Actinomycetota</taxon>
        <taxon>Actinomycetes</taxon>
        <taxon>Acidothermales</taxon>
        <taxon>Acidothermaceae</taxon>
        <taxon>Acidothermus</taxon>
    </lineage>
</organism>
<dbReference type="OrthoDB" id="9814070at2"/>
<keyword evidence="4" id="KW-0808">Transferase</keyword>
<evidence type="ECO:0000256" key="3">
    <source>
        <dbReference type="PIRSR" id="PIRSR633199-1"/>
    </source>
</evidence>
<evidence type="ECO:0000313" key="4">
    <source>
        <dbReference type="EMBL" id="ABK52227.1"/>
    </source>
</evidence>
<dbReference type="AlphaFoldDB" id="A0LS17"/>
<dbReference type="HOGENOM" id="CLU_057463_0_0_11"/>
<keyword evidence="5" id="KW-1185">Reference proteome</keyword>
<dbReference type="GO" id="GO:0006525">
    <property type="term" value="P:arginine metabolic process"/>
    <property type="evidence" value="ECO:0007669"/>
    <property type="project" value="TreeGrafter"/>
</dbReference>
<dbReference type="InParanoid" id="A0LS17"/>
<dbReference type="eggNOG" id="COG1834">
    <property type="taxonomic scope" value="Bacteria"/>
</dbReference>
<dbReference type="KEGG" id="ace:Acel_0453"/>
<evidence type="ECO:0000256" key="1">
    <source>
        <dbReference type="ARBA" id="ARBA00008532"/>
    </source>
</evidence>
<name>A0LS17_ACIC1</name>
<comment type="similarity">
    <text evidence="1">Belongs to the DDAH family.</text>
</comment>
<sequence>MTLTAVRPETLQRTPTSRRYLVCPPRYFAVQYTINPWMHPEVPTDTDRACRQWQVLVATYRRLGHQVDVIEPLPDLPDMVFAANAAVTVAGRAYGAKFRFPQRAAEAPAYQARLTELGFTVIPPTYVNEGEGDFLVVGRRFILAGHGFRTDHRAHREAENVLGLPVISLELVDPRYYHLDTAIAVLDETTIAYYPPALSRPSRAILAELFPDAIVADDADAEVFGLNAVSDGYHVVLPVQAHRLARQLAARGFQPVSVDVSEFRKAGGGPKCCTLELRA</sequence>
<evidence type="ECO:0000313" key="5">
    <source>
        <dbReference type="Proteomes" id="UP000008221"/>
    </source>
</evidence>
<dbReference type="GO" id="GO:0016597">
    <property type="term" value="F:amino acid binding"/>
    <property type="evidence" value="ECO:0007669"/>
    <property type="project" value="TreeGrafter"/>
</dbReference>
<dbReference type="GO" id="GO:0000052">
    <property type="term" value="P:citrulline metabolic process"/>
    <property type="evidence" value="ECO:0007669"/>
    <property type="project" value="TreeGrafter"/>
</dbReference>
<proteinExistence type="inferred from homology"/>